<protein>
    <submittedName>
        <fullName evidence="3">Uncharacterized protein</fullName>
    </submittedName>
</protein>
<keyword evidence="2" id="KW-0812">Transmembrane</keyword>
<gene>
    <name evidence="3" type="ORF">HT102_04600</name>
</gene>
<proteinExistence type="predicted"/>
<evidence type="ECO:0000313" key="4">
    <source>
        <dbReference type="Proteomes" id="UP000642993"/>
    </source>
</evidence>
<evidence type="ECO:0000256" key="1">
    <source>
        <dbReference type="SAM" id="MobiDB-lite"/>
    </source>
</evidence>
<name>A0A927JAL8_9ACTN</name>
<dbReference type="EMBL" id="JACYWE010000002">
    <property type="protein sequence ID" value="MBD8505763.1"/>
    <property type="molecule type" value="Genomic_DNA"/>
</dbReference>
<dbReference type="AlphaFoldDB" id="A0A927JAL8"/>
<reference evidence="3" key="1">
    <citation type="submission" date="2020-09" db="EMBL/GenBank/DDBJ databases">
        <title>Hoyosella lacisalsi sp. nov., a halotolerant actinobacterium isolated from soil of Lake Gudzhirganskoe.</title>
        <authorList>
            <person name="Yang Q."/>
            <person name="Guo P.Y."/>
            <person name="Liu S.W."/>
            <person name="Li F.N."/>
            <person name="Sun C.H."/>
        </authorList>
    </citation>
    <scope>NUCLEOTIDE SEQUENCE</scope>
    <source>
        <strain evidence="3">G463</strain>
    </source>
</reference>
<evidence type="ECO:0000313" key="3">
    <source>
        <dbReference type="EMBL" id="MBD8505763.1"/>
    </source>
</evidence>
<keyword evidence="4" id="KW-1185">Reference proteome</keyword>
<feature type="region of interest" description="Disordered" evidence="1">
    <location>
        <begin position="1"/>
        <end position="24"/>
    </location>
</feature>
<keyword evidence="2" id="KW-0472">Membrane</keyword>
<feature type="transmembrane region" description="Helical" evidence="2">
    <location>
        <begin position="35"/>
        <end position="54"/>
    </location>
</feature>
<sequence>MPPSWDDSPYPEPETFLAPLADPQHDGRSLRRAPVIAVSLLAVLAAGIGVLALWQPAPPAEDPAQPSGTELAVSVPMTRPSCGSSEAIGIVVLGNAVTPGHYEEEVQRLLDQNPGAHYLRTDRACPSLRQSVDGHPIYAVFQFAGTTKEAMCQAVREAGDGAYGRWLSTFHDPNELVTC</sequence>
<keyword evidence="2" id="KW-1133">Transmembrane helix</keyword>
<organism evidence="3 4">
    <name type="scientific">Lolliginicoccus lacisalsi</name>
    <dbReference type="NCBI Taxonomy" id="2742202"/>
    <lineage>
        <taxon>Bacteria</taxon>
        <taxon>Bacillati</taxon>
        <taxon>Actinomycetota</taxon>
        <taxon>Actinomycetes</taxon>
        <taxon>Mycobacteriales</taxon>
        <taxon>Hoyosellaceae</taxon>
        <taxon>Lolliginicoccus</taxon>
    </lineage>
</organism>
<accession>A0A927JAL8</accession>
<evidence type="ECO:0000256" key="2">
    <source>
        <dbReference type="SAM" id="Phobius"/>
    </source>
</evidence>
<dbReference type="RefSeq" id="WP_192038228.1">
    <property type="nucleotide sequence ID" value="NZ_JACYWE010000002.1"/>
</dbReference>
<dbReference type="Proteomes" id="UP000642993">
    <property type="component" value="Unassembled WGS sequence"/>
</dbReference>
<comment type="caution">
    <text evidence="3">The sequence shown here is derived from an EMBL/GenBank/DDBJ whole genome shotgun (WGS) entry which is preliminary data.</text>
</comment>